<dbReference type="AlphaFoldDB" id="A0A8T8K545"/>
<dbReference type="SUPFAM" id="SSF90123">
    <property type="entry name" value="ABC transporter transmembrane region"/>
    <property type="match status" value="1"/>
</dbReference>
<feature type="transmembrane region" description="Helical" evidence="9">
    <location>
        <begin position="21"/>
        <end position="47"/>
    </location>
</feature>
<evidence type="ECO:0000256" key="8">
    <source>
        <dbReference type="ARBA" id="ARBA00023136"/>
    </source>
</evidence>
<dbReference type="SUPFAM" id="SSF52540">
    <property type="entry name" value="P-loop containing nucleoside triphosphate hydrolases"/>
    <property type="match status" value="1"/>
</dbReference>
<dbReference type="InterPro" id="IPR003439">
    <property type="entry name" value="ABC_transporter-like_ATP-bd"/>
</dbReference>
<dbReference type="GO" id="GO:0005524">
    <property type="term" value="F:ATP binding"/>
    <property type="evidence" value="ECO:0007669"/>
    <property type="project" value="UniProtKB-KW"/>
</dbReference>
<keyword evidence="3" id="KW-1003">Cell membrane</keyword>
<keyword evidence="6 12" id="KW-0067">ATP-binding</keyword>
<dbReference type="PROSITE" id="PS50893">
    <property type="entry name" value="ABC_TRANSPORTER_2"/>
    <property type="match status" value="1"/>
</dbReference>
<dbReference type="PROSITE" id="PS50929">
    <property type="entry name" value="ABC_TM1F"/>
    <property type="match status" value="1"/>
</dbReference>
<dbReference type="InterPro" id="IPR003593">
    <property type="entry name" value="AAA+_ATPase"/>
</dbReference>
<evidence type="ECO:0000313" key="12">
    <source>
        <dbReference type="EMBL" id="QUH22615.1"/>
    </source>
</evidence>
<feature type="transmembrane region" description="Helical" evidence="9">
    <location>
        <begin position="290"/>
        <end position="307"/>
    </location>
</feature>
<keyword evidence="2" id="KW-0813">Transport</keyword>
<evidence type="ECO:0000256" key="1">
    <source>
        <dbReference type="ARBA" id="ARBA00004651"/>
    </source>
</evidence>
<evidence type="ECO:0000313" key="13">
    <source>
        <dbReference type="Proteomes" id="UP000681041"/>
    </source>
</evidence>
<comment type="subcellular location">
    <subcellularLocation>
        <location evidence="1">Cell membrane</location>
        <topology evidence="1">Multi-pass membrane protein</topology>
    </subcellularLocation>
</comment>
<dbReference type="InterPro" id="IPR036640">
    <property type="entry name" value="ABC1_TM_sf"/>
</dbReference>
<dbReference type="Pfam" id="PF00664">
    <property type="entry name" value="ABC_membrane"/>
    <property type="match status" value="1"/>
</dbReference>
<dbReference type="Gene3D" id="1.20.1560.10">
    <property type="entry name" value="ABC transporter type 1, transmembrane domain"/>
    <property type="match status" value="1"/>
</dbReference>
<dbReference type="GO" id="GO:0016887">
    <property type="term" value="F:ATP hydrolysis activity"/>
    <property type="evidence" value="ECO:0007669"/>
    <property type="project" value="InterPro"/>
</dbReference>
<dbReference type="InterPro" id="IPR039421">
    <property type="entry name" value="Type_1_exporter"/>
</dbReference>
<sequence length="589" mass="65393">MIKKRILWEYLVNLFNFNTPGFLLSLFLMILISFTEGVGLLLLIPLLDLVGVPVSSGGLGQIAAGVSGVFEFFNLTPTLGVVLIIYVGIITLNSYLSRWQSIKSSQIQYNYGAYLRNELFESVTNSRWLAFSRKPVSGYLHALSGEIDRIITGTGQFLTLLVSIFVLMVYIVFALQLSGPVAGLLFVVGVILLFILKKKTRDSHKQGQDLTISTRELYAVSSQHLEGMKTVKSFALEKENVEEYSRVSDSVAGKFIETIKGYADVRFLFEVGSVVILSLVVYVVVEVLEIPTAELLVLLFLFVRIIPRFSLAQRSYQYFLNMLPAFSNVQKLKTECAKEKEEKGHLDEIIFEKEISFKDVSFSYDDGFGLHDLNLKIKKGEVTALVGLSGAGKSTTADLVMGLITPDEGEITVNGVTLSDNYSWKKKIGYVAQDTFLFNDTIKNNLLLANKKAIMDDIKEVLELGAASFVYDLPNGLDTVIGDRGVRLSGGERQRIALARALIRKPSLLILDEATSNLDSENEKKIVESLERLEGDITVLLIAHRLSTLKNADYIYVLEGGEVVEEGSWDDLVNKKGKFSILSDSQGFS</sequence>
<keyword evidence="8 9" id="KW-0472">Membrane</keyword>
<dbReference type="SMART" id="SM00382">
    <property type="entry name" value="AAA"/>
    <property type="match status" value="1"/>
</dbReference>
<dbReference type="InterPro" id="IPR027417">
    <property type="entry name" value="P-loop_NTPase"/>
</dbReference>
<dbReference type="InterPro" id="IPR011527">
    <property type="entry name" value="ABC1_TM_dom"/>
</dbReference>
<organism evidence="12 13">
    <name type="scientific">Methanobacterium alkalithermotolerans</name>
    <dbReference type="NCBI Taxonomy" id="2731220"/>
    <lineage>
        <taxon>Archaea</taxon>
        <taxon>Methanobacteriati</taxon>
        <taxon>Methanobacteriota</taxon>
        <taxon>Methanomada group</taxon>
        <taxon>Methanobacteria</taxon>
        <taxon>Methanobacteriales</taxon>
        <taxon>Methanobacteriaceae</taxon>
        <taxon>Methanobacterium</taxon>
    </lineage>
</organism>
<accession>A0A8T8K545</accession>
<dbReference type="Proteomes" id="UP000681041">
    <property type="component" value="Chromosome"/>
</dbReference>
<keyword evidence="5" id="KW-0547">Nucleotide-binding</keyword>
<dbReference type="FunFam" id="3.40.50.300:FF:000221">
    <property type="entry name" value="Multidrug ABC transporter ATP-binding protein"/>
    <property type="match status" value="1"/>
</dbReference>
<gene>
    <name evidence="12" type="ORF">HYG87_01940</name>
</gene>
<name>A0A8T8K545_9EURY</name>
<dbReference type="PANTHER" id="PTHR43394">
    <property type="entry name" value="ATP-DEPENDENT PERMEASE MDL1, MITOCHONDRIAL"/>
    <property type="match status" value="1"/>
</dbReference>
<dbReference type="KEGG" id="meme:HYG87_01940"/>
<dbReference type="OrthoDB" id="121502at2157"/>
<evidence type="ECO:0000256" key="9">
    <source>
        <dbReference type="SAM" id="Phobius"/>
    </source>
</evidence>
<evidence type="ECO:0000256" key="5">
    <source>
        <dbReference type="ARBA" id="ARBA00022741"/>
    </source>
</evidence>
<reference evidence="12" key="1">
    <citation type="submission" date="2020-07" db="EMBL/GenBank/DDBJ databases">
        <title>Methanobacterium. sp. MethCan genome.</title>
        <authorList>
            <person name="Postec A."/>
            <person name="Quemeneur M."/>
        </authorList>
    </citation>
    <scope>NUCLEOTIDE SEQUENCE</scope>
    <source>
        <strain evidence="12">MethCAN</strain>
    </source>
</reference>
<evidence type="ECO:0000256" key="6">
    <source>
        <dbReference type="ARBA" id="ARBA00022840"/>
    </source>
</evidence>
<evidence type="ECO:0000256" key="3">
    <source>
        <dbReference type="ARBA" id="ARBA00022475"/>
    </source>
</evidence>
<feature type="transmembrane region" description="Helical" evidence="9">
    <location>
        <begin position="267"/>
        <end position="284"/>
    </location>
</feature>
<evidence type="ECO:0000256" key="4">
    <source>
        <dbReference type="ARBA" id="ARBA00022692"/>
    </source>
</evidence>
<dbReference type="PROSITE" id="PS00211">
    <property type="entry name" value="ABC_TRANSPORTER_1"/>
    <property type="match status" value="1"/>
</dbReference>
<feature type="transmembrane region" description="Helical" evidence="9">
    <location>
        <begin position="179"/>
        <end position="196"/>
    </location>
</feature>
<dbReference type="GeneID" id="64819486"/>
<dbReference type="Pfam" id="PF00005">
    <property type="entry name" value="ABC_tran"/>
    <property type="match status" value="1"/>
</dbReference>
<keyword evidence="7 9" id="KW-1133">Transmembrane helix</keyword>
<evidence type="ECO:0000256" key="2">
    <source>
        <dbReference type="ARBA" id="ARBA00022448"/>
    </source>
</evidence>
<feature type="domain" description="ABC transmembrane type-1" evidence="11">
    <location>
        <begin position="23"/>
        <end position="321"/>
    </location>
</feature>
<evidence type="ECO:0000259" key="10">
    <source>
        <dbReference type="PROSITE" id="PS50893"/>
    </source>
</evidence>
<proteinExistence type="predicted"/>
<dbReference type="InterPro" id="IPR017871">
    <property type="entry name" value="ABC_transporter-like_CS"/>
</dbReference>
<dbReference type="Gene3D" id="3.40.50.300">
    <property type="entry name" value="P-loop containing nucleotide triphosphate hydrolases"/>
    <property type="match status" value="1"/>
</dbReference>
<dbReference type="GO" id="GO:0005886">
    <property type="term" value="C:plasma membrane"/>
    <property type="evidence" value="ECO:0007669"/>
    <property type="project" value="UniProtKB-SubCell"/>
</dbReference>
<feature type="domain" description="ABC transporter" evidence="10">
    <location>
        <begin position="355"/>
        <end position="585"/>
    </location>
</feature>
<dbReference type="RefSeq" id="WP_211533559.1">
    <property type="nucleotide sequence ID" value="NZ_CP058560.1"/>
</dbReference>
<evidence type="ECO:0000259" key="11">
    <source>
        <dbReference type="PROSITE" id="PS50929"/>
    </source>
</evidence>
<keyword evidence="4 9" id="KW-0812">Transmembrane</keyword>
<dbReference type="PANTHER" id="PTHR43394:SF1">
    <property type="entry name" value="ATP-BINDING CASSETTE SUB-FAMILY B MEMBER 10, MITOCHONDRIAL"/>
    <property type="match status" value="1"/>
</dbReference>
<keyword evidence="13" id="KW-1185">Reference proteome</keyword>
<protein>
    <submittedName>
        <fullName evidence="12">ABC transporter ATP-binding protein</fullName>
    </submittedName>
</protein>
<evidence type="ECO:0000256" key="7">
    <source>
        <dbReference type="ARBA" id="ARBA00022989"/>
    </source>
</evidence>
<dbReference type="EMBL" id="CP058560">
    <property type="protein sequence ID" value="QUH22615.1"/>
    <property type="molecule type" value="Genomic_DNA"/>
</dbReference>
<dbReference type="GO" id="GO:0015421">
    <property type="term" value="F:ABC-type oligopeptide transporter activity"/>
    <property type="evidence" value="ECO:0007669"/>
    <property type="project" value="TreeGrafter"/>
</dbReference>
<feature type="transmembrane region" description="Helical" evidence="9">
    <location>
        <begin position="157"/>
        <end position="173"/>
    </location>
</feature>
<feature type="transmembrane region" description="Helical" evidence="9">
    <location>
        <begin position="75"/>
        <end position="96"/>
    </location>
</feature>